<comment type="caution">
    <text evidence="1">The sequence shown here is derived from an EMBL/GenBank/DDBJ whole genome shotgun (WGS) entry which is preliminary data.</text>
</comment>
<dbReference type="Proteomes" id="UP001597229">
    <property type="component" value="Unassembled WGS sequence"/>
</dbReference>
<sequence>MRAADGIPVTVDHLGGRSIPAVSAYRTLLDRLSDAGLASGADIMIRPETLDDLPGDARRICLTAAHAGATVTLAPAADVDAALALVTALRQDFRSTGPTSAASRCCSAVRATR</sequence>
<reference evidence="2" key="1">
    <citation type="journal article" date="2019" name="Int. J. Syst. Evol. Microbiol.">
        <title>The Global Catalogue of Microorganisms (GCM) 10K type strain sequencing project: providing services to taxonomists for standard genome sequencing and annotation.</title>
        <authorList>
            <consortium name="The Broad Institute Genomics Platform"/>
            <consortium name="The Broad Institute Genome Sequencing Center for Infectious Disease"/>
            <person name="Wu L."/>
            <person name="Ma J."/>
        </authorList>
    </citation>
    <scope>NUCLEOTIDE SEQUENCE [LARGE SCALE GENOMIC DNA]</scope>
    <source>
        <strain evidence="2">CCUG 52478</strain>
    </source>
</reference>
<keyword evidence="2" id="KW-1185">Reference proteome</keyword>
<organism evidence="1 2">
    <name type="scientific">Nocardioides ginsengisoli</name>
    <dbReference type="NCBI Taxonomy" id="363868"/>
    <lineage>
        <taxon>Bacteria</taxon>
        <taxon>Bacillati</taxon>
        <taxon>Actinomycetota</taxon>
        <taxon>Actinomycetes</taxon>
        <taxon>Propionibacteriales</taxon>
        <taxon>Nocardioidaceae</taxon>
        <taxon>Nocardioides</taxon>
    </lineage>
</organism>
<proteinExistence type="predicted"/>
<evidence type="ECO:0000313" key="1">
    <source>
        <dbReference type="EMBL" id="MFD1248034.1"/>
    </source>
</evidence>
<gene>
    <name evidence="1" type="ORF">ACFQ3F_09560</name>
</gene>
<evidence type="ECO:0000313" key="2">
    <source>
        <dbReference type="Proteomes" id="UP001597229"/>
    </source>
</evidence>
<name>A0ABW3VYX9_9ACTN</name>
<dbReference type="RefSeq" id="WP_367918584.1">
    <property type="nucleotide sequence ID" value="NZ_BAABAC010000013.1"/>
</dbReference>
<dbReference type="EMBL" id="JBHTLX010000012">
    <property type="protein sequence ID" value="MFD1248034.1"/>
    <property type="molecule type" value="Genomic_DNA"/>
</dbReference>
<accession>A0ABW3VYX9</accession>
<protein>
    <submittedName>
        <fullName evidence="1">Uncharacterized protein</fullName>
    </submittedName>
</protein>